<proteinExistence type="predicted"/>
<dbReference type="PANTHER" id="PTHR31973">
    <property type="entry name" value="POLYPROTEIN, PUTATIVE-RELATED"/>
    <property type="match status" value="1"/>
</dbReference>
<reference evidence="1" key="1">
    <citation type="submission" date="2023-07" db="EMBL/GenBank/DDBJ databases">
        <title>draft genome sequence of fig (Ficus carica).</title>
        <authorList>
            <person name="Takahashi T."/>
            <person name="Nishimura K."/>
        </authorList>
    </citation>
    <scope>NUCLEOTIDE SEQUENCE</scope>
</reference>
<dbReference type="AlphaFoldDB" id="A0AA88A9Y8"/>
<dbReference type="Proteomes" id="UP001187192">
    <property type="component" value="Unassembled WGS sequence"/>
</dbReference>
<organism evidence="1 2">
    <name type="scientific">Ficus carica</name>
    <name type="common">Common fig</name>
    <dbReference type="NCBI Taxonomy" id="3494"/>
    <lineage>
        <taxon>Eukaryota</taxon>
        <taxon>Viridiplantae</taxon>
        <taxon>Streptophyta</taxon>
        <taxon>Embryophyta</taxon>
        <taxon>Tracheophyta</taxon>
        <taxon>Spermatophyta</taxon>
        <taxon>Magnoliopsida</taxon>
        <taxon>eudicotyledons</taxon>
        <taxon>Gunneridae</taxon>
        <taxon>Pentapetalae</taxon>
        <taxon>rosids</taxon>
        <taxon>fabids</taxon>
        <taxon>Rosales</taxon>
        <taxon>Moraceae</taxon>
        <taxon>Ficeae</taxon>
        <taxon>Ficus</taxon>
    </lineage>
</organism>
<keyword evidence="2" id="KW-1185">Reference proteome</keyword>
<sequence>MRESLAIVADRHMGIEYATNIMYPNVAFGICVQHLVANLKTIRNPDMHRYLVSADLTKWSRAYFNGRRYAIMTTNIVESLNSVDQKARLMAVGFLVEWLRELIQRWFVERREEALKITSKLAPKAEKLIRTNFSLGLTVMVCDNDHIMTPGQLTSLSTPSPTMLPKPGLSICAKGPVPADDFRSIKFLALMQWPSSIRLAAQRARMLLKKSDRKLSILPIQSVIPEGHGFVGFCSKVKNMRLFGVVDVMVMDTNDKLVLTQYCYAYVQQQEVLKTGSLETKPENSFMQYPITRLPDLYVSMETCGVRSFLDDHEEEEYYDGTLLHYICGHGVDGPPVTMETYYVGSFLDDHKEEGVFKNNFTPHDGIHYYDVCFVATRSDGQGEGTSQH</sequence>
<evidence type="ECO:0000313" key="1">
    <source>
        <dbReference type="EMBL" id="GMN48634.1"/>
    </source>
</evidence>
<name>A0AA88A9Y8_FICCA</name>
<comment type="caution">
    <text evidence="1">The sequence shown here is derived from an EMBL/GenBank/DDBJ whole genome shotgun (WGS) entry which is preliminary data.</text>
</comment>
<gene>
    <name evidence="1" type="ORF">TIFTF001_017803</name>
</gene>
<dbReference type="PANTHER" id="PTHR31973:SF113">
    <property type="entry name" value="PROTEIN FAR1-RELATED SEQUENCE 5-LIKE"/>
    <property type="match status" value="1"/>
</dbReference>
<evidence type="ECO:0000313" key="2">
    <source>
        <dbReference type="Proteomes" id="UP001187192"/>
    </source>
</evidence>
<protein>
    <submittedName>
        <fullName evidence="1">Uncharacterized protein</fullName>
    </submittedName>
</protein>
<dbReference type="EMBL" id="BTGU01000028">
    <property type="protein sequence ID" value="GMN48634.1"/>
    <property type="molecule type" value="Genomic_DNA"/>
</dbReference>
<accession>A0AA88A9Y8</accession>